<name>A0ABR5YDR5_9SPHN</name>
<dbReference type="RefSeq" id="WP_066689494.1">
    <property type="nucleotide sequence ID" value="NZ_CP117025.1"/>
</dbReference>
<proteinExistence type="predicted"/>
<dbReference type="Gene3D" id="1.25.10.10">
    <property type="entry name" value="Leucine-rich Repeat Variant"/>
    <property type="match status" value="1"/>
</dbReference>
<dbReference type="InterPro" id="IPR011989">
    <property type="entry name" value="ARM-like"/>
</dbReference>
<evidence type="ECO:0000313" key="2">
    <source>
        <dbReference type="Proteomes" id="UP000076609"/>
    </source>
</evidence>
<protein>
    <recommendedName>
        <fullName evidence="3">Lyase</fullName>
    </recommendedName>
</protein>
<accession>A0ABR5YDR5</accession>
<evidence type="ECO:0000313" key="1">
    <source>
        <dbReference type="EMBL" id="KZE16328.1"/>
    </source>
</evidence>
<organism evidence="1 2">
    <name type="scientific">Sphingomonas hankookensis</name>
    <dbReference type="NCBI Taxonomy" id="563996"/>
    <lineage>
        <taxon>Bacteria</taxon>
        <taxon>Pseudomonadati</taxon>
        <taxon>Pseudomonadota</taxon>
        <taxon>Alphaproteobacteria</taxon>
        <taxon>Sphingomonadales</taxon>
        <taxon>Sphingomonadaceae</taxon>
        <taxon>Sphingomonas</taxon>
    </lineage>
</organism>
<reference evidence="2" key="1">
    <citation type="submission" date="2016-01" db="EMBL/GenBank/DDBJ databases">
        <title>Draft genome of Chromobacterium sp. F49.</title>
        <authorList>
            <person name="Hong K.W."/>
        </authorList>
    </citation>
    <scope>NUCLEOTIDE SEQUENCE [LARGE SCALE GENOMIC DNA]</scope>
    <source>
        <strain evidence="2">CN3</strain>
    </source>
</reference>
<sequence>MTEDASYQPTSGFLIDVLNEAVPLSGSEFGEHNLRRVIDYLTDAEAVNRDWAAFILGNADLDTPAIRDALLAAATTDCSPRVRAEALRGLAQIAPAKALPHVRQALSAEMALVNVFEAAEIIADPSLVDALRPWSDPSDDPYLDGLVAAAIAACEQGKGT</sequence>
<keyword evidence="2" id="KW-1185">Reference proteome</keyword>
<dbReference type="Proteomes" id="UP000076609">
    <property type="component" value="Unassembled WGS sequence"/>
</dbReference>
<comment type="caution">
    <text evidence="1">The sequence shown here is derived from an EMBL/GenBank/DDBJ whole genome shotgun (WGS) entry which is preliminary data.</text>
</comment>
<evidence type="ECO:0008006" key="3">
    <source>
        <dbReference type="Google" id="ProtNLM"/>
    </source>
</evidence>
<dbReference type="SUPFAM" id="SSF48371">
    <property type="entry name" value="ARM repeat"/>
    <property type="match status" value="1"/>
</dbReference>
<dbReference type="EMBL" id="LQQO01000008">
    <property type="protein sequence ID" value="KZE16328.1"/>
    <property type="molecule type" value="Genomic_DNA"/>
</dbReference>
<gene>
    <name evidence="1" type="ORF">AVT10_12595</name>
</gene>
<dbReference type="InterPro" id="IPR016024">
    <property type="entry name" value="ARM-type_fold"/>
</dbReference>
<dbReference type="Pfam" id="PF13646">
    <property type="entry name" value="HEAT_2"/>
    <property type="match status" value="1"/>
</dbReference>